<keyword evidence="1" id="KW-0472">Membrane</keyword>
<evidence type="ECO:0000313" key="3">
    <source>
        <dbReference type="Proteomes" id="UP000019473"/>
    </source>
</evidence>
<comment type="caution">
    <text evidence="2">The sequence shown here is derived from an EMBL/GenBank/DDBJ whole genome shotgun (WGS) entry which is preliminary data.</text>
</comment>
<organism evidence="2 3">
    <name type="scientific">Cladophialophora yegresii CBS 114405</name>
    <dbReference type="NCBI Taxonomy" id="1182544"/>
    <lineage>
        <taxon>Eukaryota</taxon>
        <taxon>Fungi</taxon>
        <taxon>Dikarya</taxon>
        <taxon>Ascomycota</taxon>
        <taxon>Pezizomycotina</taxon>
        <taxon>Eurotiomycetes</taxon>
        <taxon>Chaetothyriomycetidae</taxon>
        <taxon>Chaetothyriales</taxon>
        <taxon>Herpotrichiellaceae</taxon>
        <taxon>Cladophialophora</taxon>
    </lineage>
</organism>
<evidence type="ECO:0000256" key="1">
    <source>
        <dbReference type="SAM" id="Phobius"/>
    </source>
</evidence>
<keyword evidence="1" id="KW-1133">Transmembrane helix</keyword>
<dbReference type="RefSeq" id="XP_007752305.1">
    <property type="nucleotide sequence ID" value="XM_007754115.1"/>
</dbReference>
<dbReference type="GeneID" id="19174690"/>
<gene>
    <name evidence="2" type="ORF">A1O7_00073</name>
</gene>
<reference evidence="2 3" key="1">
    <citation type="submission" date="2013-03" db="EMBL/GenBank/DDBJ databases">
        <title>The Genome Sequence of Cladophialophora yegresii CBS 114405.</title>
        <authorList>
            <consortium name="The Broad Institute Genomics Platform"/>
            <person name="Cuomo C."/>
            <person name="de Hoog S."/>
            <person name="Gorbushina A."/>
            <person name="Walker B."/>
            <person name="Young S.K."/>
            <person name="Zeng Q."/>
            <person name="Gargeya S."/>
            <person name="Fitzgerald M."/>
            <person name="Haas B."/>
            <person name="Abouelleil A."/>
            <person name="Allen A.W."/>
            <person name="Alvarado L."/>
            <person name="Arachchi H.M."/>
            <person name="Berlin A.M."/>
            <person name="Chapman S.B."/>
            <person name="Gainer-Dewar J."/>
            <person name="Goldberg J."/>
            <person name="Griggs A."/>
            <person name="Gujja S."/>
            <person name="Hansen M."/>
            <person name="Howarth C."/>
            <person name="Imamovic A."/>
            <person name="Ireland A."/>
            <person name="Larimer J."/>
            <person name="McCowan C."/>
            <person name="Murphy C."/>
            <person name="Pearson M."/>
            <person name="Poon T.W."/>
            <person name="Priest M."/>
            <person name="Roberts A."/>
            <person name="Saif S."/>
            <person name="Shea T."/>
            <person name="Sisk P."/>
            <person name="Sykes S."/>
            <person name="Wortman J."/>
            <person name="Nusbaum C."/>
            <person name="Birren B."/>
        </authorList>
    </citation>
    <scope>NUCLEOTIDE SEQUENCE [LARGE SCALE GENOMIC DNA]</scope>
    <source>
        <strain evidence="2 3">CBS 114405</strain>
    </source>
</reference>
<sequence>MEAGWSRPFSWKFPLSIEVLPVLVLAAGIWSCPSLHGCLRNMKRQAARTPFSVDYITDIVSSKRNMNDFWTAGSRTPFPRGLA</sequence>
<dbReference type="HOGENOM" id="CLU_2542399_0_0_1"/>
<dbReference type="EMBL" id="AMGW01000001">
    <property type="protein sequence ID" value="EXJ63738.1"/>
    <property type="molecule type" value="Genomic_DNA"/>
</dbReference>
<protein>
    <submittedName>
        <fullName evidence="2">Uncharacterized protein</fullName>
    </submittedName>
</protein>
<evidence type="ECO:0000313" key="2">
    <source>
        <dbReference type="EMBL" id="EXJ63738.1"/>
    </source>
</evidence>
<accession>W9W6Y1</accession>
<dbReference type="VEuPathDB" id="FungiDB:A1O7_00073"/>
<keyword evidence="3" id="KW-1185">Reference proteome</keyword>
<name>W9W6Y1_9EURO</name>
<dbReference type="Proteomes" id="UP000019473">
    <property type="component" value="Unassembled WGS sequence"/>
</dbReference>
<proteinExistence type="predicted"/>
<keyword evidence="1" id="KW-0812">Transmembrane</keyword>
<feature type="transmembrane region" description="Helical" evidence="1">
    <location>
        <begin position="20"/>
        <end position="39"/>
    </location>
</feature>
<dbReference type="AlphaFoldDB" id="W9W6Y1"/>